<sequence length="198" mass="23105">MTENKVVFLKGKKVILRPLRKETDLEPCLRWFNDPDVTQYLTTYLPIMPQKEAEWFDELAKSNDRVELAIETHDGKFIGTIGLHGIHPRDRTAMSGTVIGEKGDKESNWGRGLGTDAKMQLLHYAFNTLNLRKINSAVYAFNERSLKYCLKCGYKIEGRREQEVFRNGEYQDVILLAVFRDDWLPIWKRYQEMGEAEQ</sequence>
<dbReference type="PANTHER" id="PTHR43415:SF3">
    <property type="entry name" value="GNAT-FAMILY ACETYLTRANSFERASE"/>
    <property type="match status" value="1"/>
</dbReference>
<evidence type="ECO:0000259" key="1">
    <source>
        <dbReference type="PROSITE" id="PS51186"/>
    </source>
</evidence>
<feature type="domain" description="N-acetyltransferase" evidence="1">
    <location>
        <begin position="14"/>
        <end position="177"/>
    </location>
</feature>
<dbReference type="EMBL" id="MHQK01000051">
    <property type="protein sequence ID" value="OHA00683.1"/>
    <property type="molecule type" value="Genomic_DNA"/>
</dbReference>
<evidence type="ECO:0000313" key="2">
    <source>
        <dbReference type="EMBL" id="OHA00683.1"/>
    </source>
</evidence>
<name>A0A1G2KMR2_9BACT</name>
<protein>
    <recommendedName>
        <fullName evidence="1">N-acetyltransferase domain-containing protein</fullName>
    </recommendedName>
</protein>
<dbReference type="PROSITE" id="PS51186">
    <property type="entry name" value="GNAT"/>
    <property type="match status" value="1"/>
</dbReference>
<dbReference type="Gene3D" id="3.40.630.30">
    <property type="match status" value="1"/>
</dbReference>
<accession>A0A1G2KMR2</accession>
<dbReference type="InterPro" id="IPR016181">
    <property type="entry name" value="Acyl_CoA_acyltransferase"/>
</dbReference>
<evidence type="ECO:0000313" key="3">
    <source>
        <dbReference type="Proteomes" id="UP000178710"/>
    </source>
</evidence>
<dbReference type="GO" id="GO:0016747">
    <property type="term" value="F:acyltransferase activity, transferring groups other than amino-acyl groups"/>
    <property type="evidence" value="ECO:0007669"/>
    <property type="project" value="InterPro"/>
</dbReference>
<dbReference type="Pfam" id="PF13302">
    <property type="entry name" value="Acetyltransf_3"/>
    <property type="match status" value="1"/>
</dbReference>
<proteinExistence type="predicted"/>
<organism evidence="2 3">
    <name type="scientific">Candidatus Sungbacteria bacterium RIFCSPHIGHO2_02_FULL_49_20</name>
    <dbReference type="NCBI Taxonomy" id="1802272"/>
    <lineage>
        <taxon>Bacteria</taxon>
        <taxon>Candidatus Sungiibacteriota</taxon>
    </lineage>
</organism>
<dbReference type="InterPro" id="IPR000182">
    <property type="entry name" value="GNAT_dom"/>
</dbReference>
<dbReference type="Proteomes" id="UP000178710">
    <property type="component" value="Unassembled WGS sequence"/>
</dbReference>
<comment type="caution">
    <text evidence="2">The sequence shown here is derived from an EMBL/GenBank/DDBJ whole genome shotgun (WGS) entry which is preliminary data.</text>
</comment>
<dbReference type="SUPFAM" id="SSF55729">
    <property type="entry name" value="Acyl-CoA N-acyltransferases (Nat)"/>
    <property type="match status" value="1"/>
</dbReference>
<dbReference type="AlphaFoldDB" id="A0A1G2KMR2"/>
<dbReference type="PANTHER" id="PTHR43415">
    <property type="entry name" value="SPERMIDINE N(1)-ACETYLTRANSFERASE"/>
    <property type="match status" value="1"/>
</dbReference>
<gene>
    <name evidence="2" type="ORF">A3C12_02780</name>
</gene>
<reference evidence="2 3" key="1">
    <citation type="journal article" date="2016" name="Nat. Commun.">
        <title>Thousands of microbial genomes shed light on interconnected biogeochemical processes in an aquifer system.</title>
        <authorList>
            <person name="Anantharaman K."/>
            <person name="Brown C.T."/>
            <person name="Hug L.A."/>
            <person name="Sharon I."/>
            <person name="Castelle C.J."/>
            <person name="Probst A.J."/>
            <person name="Thomas B.C."/>
            <person name="Singh A."/>
            <person name="Wilkins M.J."/>
            <person name="Karaoz U."/>
            <person name="Brodie E.L."/>
            <person name="Williams K.H."/>
            <person name="Hubbard S.S."/>
            <person name="Banfield J.F."/>
        </authorList>
    </citation>
    <scope>NUCLEOTIDE SEQUENCE [LARGE SCALE GENOMIC DNA]</scope>
</reference>